<dbReference type="FunFam" id="2.40.10.10:FF:000068">
    <property type="entry name" value="transmembrane protease serine 2"/>
    <property type="match status" value="2"/>
</dbReference>
<dbReference type="InterPro" id="IPR001254">
    <property type="entry name" value="Trypsin_dom"/>
</dbReference>
<dbReference type="GO" id="GO:0045087">
    <property type="term" value="P:innate immune response"/>
    <property type="evidence" value="ECO:0000318"/>
    <property type="project" value="GO_Central"/>
</dbReference>
<dbReference type="OMA" id="YAKQGVH"/>
<dbReference type="InterPro" id="IPR018114">
    <property type="entry name" value="TRYPSIN_HIS"/>
</dbReference>
<dbReference type="GO" id="GO:0005615">
    <property type="term" value="C:extracellular space"/>
    <property type="evidence" value="ECO:0000318"/>
    <property type="project" value="GO_Central"/>
</dbReference>
<keyword evidence="4" id="KW-0645">Protease</keyword>
<dbReference type="PANTHER" id="PTHR24250">
    <property type="entry name" value="CHYMOTRYPSIN-RELATED"/>
    <property type="match status" value="1"/>
</dbReference>
<keyword evidence="2" id="KW-0732">Signal</keyword>
<dbReference type="eggNOG" id="KOG3627">
    <property type="taxonomic scope" value="Eukaryota"/>
</dbReference>
<evidence type="ECO:0000313" key="5">
    <source>
        <dbReference type="Proteomes" id="UP000007266"/>
    </source>
</evidence>
<dbReference type="PRINTS" id="PR00722">
    <property type="entry name" value="CHYMOTRYPSIN"/>
</dbReference>
<keyword evidence="1" id="KW-1015">Disulfide bond</keyword>
<evidence type="ECO:0000259" key="3">
    <source>
        <dbReference type="PROSITE" id="PS50240"/>
    </source>
</evidence>
<dbReference type="EMBL" id="KQ971358">
    <property type="protein sequence ID" value="KYB25980.1"/>
    <property type="molecule type" value="Genomic_DNA"/>
</dbReference>
<dbReference type="PROSITE" id="PS50240">
    <property type="entry name" value="TRYPSIN_DOM"/>
    <property type="match status" value="2"/>
</dbReference>
<dbReference type="Pfam" id="PF00089">
    <property type="entry name" value="Trypsin"/>
    <property type="match status" value="2"/>
</dbReference>
<feature type="domain" description="Peptidase S1" evidence="3">
    <location>
        <begin position="246"/>
        <end position="489"/>
    </location>
</feature>
<reference evidence="4 5" key="1">
    <citation type="journal article" date="2008" name="Nature">
        <title>The genome of the model beetle and pest Tribolium castaneum.</title>
        <authorList>
            <consortium name="Tribolium Genome Sequencing Consortium"/>
            <person name="Richards S."/>
            <person name="Gibbs R.A."/>
            <person name="Weinstock G.M."/>
            <person name="Brown S.J."/>
            <person name="Denell R."/>
            <person name="Beeman R.W."/>
            <person name="Gibbs R."/>
            <person name="Beeman R.W."/>
            <person name="Brown S.J."/>
            <person name="Bucher G."/>
            <person name="Friedrich M."/>
            <person name="Grimmelikhuijzen C.J."/>
            <person name="Klingler M."/>
            <person name="Lorenzen M."/>
            <person name="Richards S."/>
            <person name="Roth S."/>
            <person name="Schroder R."/>
            <person name="Tautz D."/>
            <person name="Zdobnov E.M."/>
            <person name="Muzny D."/>
            <person name="Gibbs R.A."/>
            <person name="Weinstock G.M."/>
            <person name="Attaway T."/>
            <person name="Bell S."/>
            <person name="Buhay C.J."/>
            <person name="Chandrabose M.N."/>
            <person name="Chavez D."/>
            <person name="Clerk-Blankenburg K.P."/>
            <person name="Cree A."/>
            <person name="Dao M."/>
            <person name="Davis C."/>
            <person name="Chacko J."/>
            <person name="Dinh H."/>
            <person name="Dugan-Rocha S."/>
            <person name="Fowler G."/>
            <person name="Garner T.T."/>
            <person name="Garnes J."/>
            <person name="Gnirke A."/>
            <person name="Hawes A."/>
            <person name="Hernandez J."/>
            <person name="Hines S."/>
            <person name="Holder M."/>
            <person name="Hume J."/>
            <person name="Jhangiani S.N."/>
            <person name="Joshi V."/>
            <person name="Khan Z.M."/>
            <person name="Jackson L."/>
            <person name="Kovar C."/>
            <person name="Kowis A."/>
            <person name="Lee S."/>
            <person name="Lewis L.R."/>
            <person name="Margolis J."/>
            <person name="Morgan M."/>
            <person name="Nazareth L.V."/>
            <person name="Nguyen N."/>
            <person name="Okwuonu G."/>
            <person name="Parker D."/>
            <person name="Richards S."/>
            <person name="Ruiz S.J."/>
            <person name="Santibanez J."/>
            <person name="Savard J."/>
            <person name="Scherer S.E."/>
            <person name="Schneider B."/>
            <person name="Sodergren E."/>
            <person name="Tautz D."/>
            <person name="Vattahil S."/>
            <person name="Villasana D."/>
            <person name="White C.S."/>
            <person name="Wright R."/>
            <person name="Park Y."/>
            <person name="Beeman R.W."/>
            <person name="Lord J."/>
            <person name="Oppert B."/>
            <person name="Lorenzen M."/>
            <person name="Brown S."/>
            <person name="Wang L."/>
            <person name="Savard J."/>
            <person name="Tautz D."/>
            <person name="Richards S."/>
            <person name="Weinstock G."/>
            <person name="Gibbs R.A."/>
            <person name="Liu Y."/>
            <person name="Worley K."/>
            <person name="Weinstock G."/>
            <person name="Elsik C.G."/>
            <person name="Reese J.T."/>
            <person name="Elhaik E."/>
            <person name="Landan G."/>
            <person name="Graur D."/>
            <person name="Arensburger P."/>
            <person name="Atkinson P."/>
            <person name="Beeman R.W."/>
            <person name="Beidler J."/>
            <person name="Brown S.J."/>
            <person name="Demuth J.P."/>
            <person name="Drury D.W."/>
            <person name="Du Y.Z."/>
            <person name="Fujiwara H."/>
            <person name="Lorenzen M."/>
            <person name="Maselli V."/>
            <person name="Osanai M."/>
            <person name="Park Y."/>
            <person name="Robertson H.M."/>
            <person name="Tu Z."/>
            <person name="Wang J.J."/>
            <person name="Wang S."/>
            <person name="Richards S."/>
            <person name="Song H."/>
            <person name="Zhang L."/>
            <person name="Sodergren E."/>
            <person name="Werner D."/>
            <person name="Stanke M."/>
            <person name="Morgenstern B."/>
            <person name="Solovyev V."/>
            <person name="Kosarev P."/>
            <person name="Brown G."/>
            <person name="Chen H.C."/>
            <person name="Ermolaeva O."/>
            <person name="Hlavina W."/>
            <person name="Kapustin Y."/>
            <person name="Kiryutin B."/>
            <person name="Kitts P."/>
            <person name="Maglott D."/>
            <person name="Pruitt K."/>
            <person name="Sapojnikov V."/>
            <person name="Souvorov A."/>
            <person name="Mackey A.J."/>
            <person name="Waterhouse R.M."/>
            <person name="Wyder S."/>
            <person name="Zdobnov E.M."/>
            <person name="Zdobnov E.M."/>
            <person name="Wyder S."/>
            <person name="Kriventseva E.V."/>
            <person name="Kadowaki T."/>
            <person name="Bork P."/>
            <person name="Aranda M."/>
            <person name="Bao R."/>
            <person name="Beermann A."/>
            <person name="Berns N."/>
            <person name="Bolognesi R."/>
            <person name="Bonneton F."/>
            <person name="Bopp D."/>
            <person name="Brown S.J."/>
            <person name="Bucher G."/>
            <person name="Butts T."/>
            <person name="Chaumot A."/>
            <person name="Denell R.E."/>
            <person name="Ferrier D.E."/>
            <person name="Friedrich M."/>
            <person name="Gordon C.M."/>
            <person name="Jindra M."/>
            <person name="Klingler M."/>
            <person name="Lan Q."/>
            <person name="Lattorff H.M."/>
            <person name="Laudet V."/>
            <person name="von Levetsow C."/>
            <person name="Liu Z."/>
            <person name="Lutz R."/>
            <person name="Lynch J.A."/>
            <person name="da Fonseca R.N."/>
            <person name="Posnien N."/>
            <person name="Reuter R."/>
            <person name="Roth S."/>
            <person name="Savard J."/>
            <person name="Schinko J.B."/>
            <person name="Schmitt C."/>
            <person name="Schoppmeier M."/>
            <person name="Schroder R."/>
            <person name="Shippy T.D."/>
            <person name="Simonnet F."/>
            <person name="Marques-Souza H."/>
            <person name="Tautz D."/>
            <person name="Tomoyasu Y."/>
            <person name="Trauner J."/>
            <person name="Van der Zee M."/>
            <person name="Vervoort M."/>
            <person name="Wittkopp N."/>
            <person name="Wimmer E.A."/>
            <person name="Yang X."/>
            <person name="Jones A.K."/>
            <person name="Sattelle D.B."/>
            <person name="Ebert P.R."/>
            <person name="Nelson D."/>
            <person name="Scott J.G."/>
            <person name="Beeman R.W."/>
            <person name="Muthukrishnan S."/>
            <person name="Kramer K.J."/>
            <person name="Arakane Y."/>
            <person name="Beeman R.W."/>
            <person name="Zhu Q."/>
            <person name="Hogenkamp D."/>
            <person name="Dixit R."/>
            <person name="Oppert B."/>
            <person name="Jiang H."/>
            <person name="Zou Z."/>
            <person name="Marshall J."/>
            <person name="Elpidina E."/>
            <person name="Vinokurov K."/>
            <person name="Oppert C."/>
            <person name="Zou Z."/>
            <person name="Evans J."/>
            <person name="Lu Z."/>
            <person name="Zhao P."/>
            <person name="Sumathipala N."/>
            <person name="Altincicek B."/>
            <person name="Vilcinskas A."/>
            <person name="Williams M."/>
            <person name="Hultmark D."/>
            <person name="Hetru C."/>
            <person name="Jiang H."/>
            <person name="Grimmelikhuijzen C.J."/>
            <person name="Hauser F."/>
            <person name="Cazzamali G."/>
            <person name="Williamson M."/>
            <person name="Park Y."/>
            <person name="Li B."/>
            <person name="Tanaka Y."/>
            <person name="Predel R."/>
            <person name="Neupert S."/>
            <person name="Schachtner J."/>
            <person name="Verleyen P."/>
            <person name="Raible F."/>
            <person name="Bork P."/>
            <person name="Friedrich M."/>
            <person name="Walden K.K."/>
            <person name="Robertson H.M."/>
            <person name="Angeli S."/>
            <person name="Foret S."/>
            <person name="Bucher G."/>
            <person name="Schuetz S."/>
            <person name="Maleszka R."/>
            <person name="Wimmer E.A."/>
            <person name="Beeman R.W."/>
            <person name="Lorenzen M."/>
            <person name="Tomoyasu Y."/>
            <person name="Miller S.C."/>
            <person name="Grossmann D."/>
            <person name="Bucher G."/>
        </authorList>
    </citation>
    <scope>NUCLEOTIDE SEQUENCE [LARGE SCALE GENOMIC DNA]</scope>
    <source>
        <strain evidence="4 5">Georgia GA2</strain>
    </source>
</reference>
<dbReference type="InParanoid" id="A0A139WDF8"/>
<dbReference type="STRING" id="7070.A0A139WDF8"/>
<dbReference type="InterPro" id="IPR043504">
    <property type="entry name" value="Peptidase_S1_PA_chymotrypsin"/>
</dbReference>
<feature type="domain" description="Peptidase S1" evidence="3">
    <location>
        <begin position="21"/>
        <end position="259"/>
    </location>
</feature>
<keyword evidence="5" id="KW-1185">Reference proteome</keyword>
<gene>
    <name evidence="4" type="primary">AUGUSTUS-3.0.2_34015</name>
    <name evidence="4" type="ORF">TcasGA2_TC034015</name>
</gene>
<dbReference type="SMART" id="SM00020">
    <property type="entry name" value="Tryp_SPc"/>
    <property type="match status" value="2"/>
</dbReference>
<accession>A0A139WDF8</accession>
<keyword evidence="4" id="KW-0378">Hydrolase</keyword>
<dbReference type="InterPro" id="IPR009003">
    <property type="entry name" value="Peptidase_S1_PA"/>
</dbReference>
<feature type="signal peptide" evidence="2">
    <location>
        <begin position="1"/>
        <end position="18"/>
    </location>
</feature>
<dbReference type="Gene3D" id="2.40.10.10">
    <property type="entry name" value="Trypsin-like serine proteases"/>
    <property type="match status" value="2"/>
</dbReference>
<dbReference type="GO" id="GO:0006508">
    <property type="term" value="P:proteolysis"/>
    <property type="evidence" value="ECO:0007669"/>
    <property type="project" value="UniProtKB-KW"/>
</dbReference>
<dbReference type="AlphaFoldDB" id="A0A139WDF8"/>
<dbReference type="InterPro" id="IPR001314">
    <property type="entry name" value="Peptidase_S1A"/>
</dbReference>
<evidence type="ECO:0000313" key="4">
    <source>
        <dbReference type="EMBL" id="KYB25980.1"/>
    </source>
</evidence>
<dbReference type="PROSITE" id="PS00134">
    <property type="entry name" value="TRYPSIN_HIS"/>
    <property type="match status" value="1"/>
</dbReference>
<feature type="chain" id="PRO_5007299770" evidence="2">
    <location>
        <begin position="19"/>
        <end position="498"/>
    </location>
</feature>
<proteinExistence type="predicted"/>
<organism evidence="4 5">
    <name type="scientific">Tribolium castaneum</name>
    <name type="common">Red flour beetle</name>
    <dbReference type="NCBI Taxonomy" id="7070"/>
    <lineage>
        <taxon>Eukaryota</taxon>
        <taxon>Metazoa</taxon>
        <taxon>Ecdysozoa</taxon>
        <taxon>Arthropoda</taxon>
        <taxon>Hexapoda</taxon>
        <taxon>Insecta</taxon>
        <taxon>Pterygota</taxon>
        <taxon>Neoptera</taxon>
        <taxon>Endopterygota</taxon>
        <taxon>Coleoptera</taxon>
        <taxon>Polyphaga</taxon>
        <taxon>Cucujiformia</taxon>
        <taxon>Tenebrionidae</taxon>
        <taxon>Tenebrionidae incertae sedis</taxon>
        <taxon>Tribolium</taxon>
    </lineage>
</organism>
<dbReference type="Proteomes" id="UP000007266">
    <property type="component" value="Linkage group 8"/>
</dbReference>
<dbReference type="GO" id="GO:0004252">
    <property type="term" value="F:serine-type endopeptidase activity"/>
    <property type="evidence" value="ECO:0007669"/>
    <property type="project" value="InterPro"/>
</dbReference>
<dbReference type="CDD" id="cd00190">
    <property type="entry name" value="Tryp_SPc"/>
    <property type="match status" value="2"/>
</dbReference>
<protein>
    <submittedName>
        <fullName evidence="4">Serine protease 53-like Protein</fullName>
    </submittedName>
</protein>
<name>A0A139WDF8_TRICA</name>
<dbReference type="SUPFAM" id="SSF50494">
    <property type="entry name" value="Trypsin-like serine proteases"/>
    <property type="match status" value="2"/>
</dbReference>
<reference evidence="4 5" key="2">
    <citation type="journal article" date="2010" name="Nucleic Acids Res.">
        <title>BeetleBase in 2010: revisions to provide comprehensive genomic information for Tribolium castaneum.</title>
        <authorList>
            <person name="Kim H.S."/>
            <person name="Murphy T."/>
            <person name="Xia J."/>
            <person name="Caragea D."/>
            <person name="Park Y."/>
            <person name="Beeman R.W."/>
            <person name="Lorenzen M.D."/>
            <person name="Butcher S."/>
            <person name="Manak J.R."/>
            <person name="Brown S.J."/>
        </authorList>
    </citation>
    <scope>GENOME REANNOTATION</scope>
    <source>
        <strain evidence="4 5">Georgia GA2</strain>
    </source>
</reference>
<dbReference type="PANTHER" id="PTHR24250:SF27">
    <property type="entry name" value="ELASTASE 2 LIKE"/>
    <property type="match status" value="1"/>
</dbReference>
<evidence type="ECO:0000256" key="2">
    <source>
        <dbReference type="SAM" id="SignalP"/>
    </source>
</evidence>
<sequence>MKIFFVYLICCNFLKIRAVPIVTGFSQPIEPNLGEFPFHASLMQLKPDKTYHSFCGGSLIHPRWVLTAAHCIQLDETSPAFKPGEVFVALGSIYRSGDKAQVLRVEKLVIHPTYLKTGGRNDIGLVRLAKSALLGRNVKLIQLHTNNKEVLLNQTVFLTGFGIINDLYETPIRLRKAVLHVTNYDKCFSEAQFKNVEICAASRIAEGKACKGDSGGPLFLTRRGHHVQIGVTSHLTLLPFCRVAFNNSGNFNPIEPTSGEYPFHANLLQVINRNTLFSFCGGSLIHPRWVLTAAHCIQENRHTRRLPPGELRIALGSVYRSGKKAQILRPIKTIIHPTYLKTDRNDIALIKLEKSAKLTASVNLIRLHVDNNENLLQKTAFLTGFGYTDDGGPSPKRLRKAILHIADYKKCSGDPRLRHVEICGASTIAEGKTCDGDSGGPLFIRKNNKYVQVGITSYLARSPKCRLSNNNSVYTRVSAYIAWISGITGINFRKFNQN</sequence>
<evidence type="ECO:0000256" key="1">
    <source>
        <dbReference type="ARBA" id="ARBA00023157"/>
    </source>
</evidence>